<protein>
    <recommendedName>
        <fullName evidence="1">Heterokaryon incompatibility domain-containing protein</fullName>
    </recommendedName>
</protein>
<dbReference type="OrthoDB" id="2157530at2759"/>
<feature type="domain" description="Heterokaryon incompatibility" evidence="1">
    <location>
        <begin position="64"/>
        <end position="231"/>
    </location>
</feature>
<dbReference type="Pfam" id="PF06985">
    <property type="entry name" value="HET"/>
    <property type="match status" value="1"/>
</dbReference>
<comment type="caution">
    <text evidence="2">The sequence shown here is derived from an EMBL/GenBank/DDBJ whole genome shotgun (WGS) entry which is preliminary data.</text>
</comment>
<proteinExistence type="predicted"/>
<accession>A0A9P4MM42</accession>
<evidence type="ECO:0000313" key="3">
    <source>
        <dbReference type="Proteomes" id="UP000799536"/>
    </source>
</evidence>
<dbReference type="InterPro" id="IPR010730">
    <property type="entry name" value="HET"/>
</dbReference>
<dbReference type="AlphaFoldDB" id="A0A9P4MM42"/>
<evidence type="ECO:0000259" key="1">
    <source>
        <dbReference type="Pfam" id="PF06985"/>
    </source>
</evidence>
<reference evidence="2" key="1">
    <citation type="journal article" date="2020" name="Stud. Mycol.">
        <title>101 Dothideomycetes genomes: a test case for predicting lifestyles and emergence of pathogens.</title>
        <authorList>
            <person name="Haridas S."/>
            <person name="Albert R."/>
            <person name="Binder M."/>
            <person name="Bloem J."/>
            <person name="Labutti K."/>
            <person name="Salamov A."/>
            <person name="Andreopoulos B."/>
            <person name="Baker S."/>
            <person name="Barry K."/>
            <person name="Bills G."/>
            <person name="Bluhm B."/>
            <person name="Cannon C."/>
            <person name="Castanera R."/>
            <person name="Culley D."/>
            <person name="Daum C."/>
            <person name="Ezra D."/>
            <person name="Gonzalez J."/>
            <person name="Henrissat B."/>
            <person name="Kuo A."/>
            <person name="Liang C."/>
            <person name="Lipzen A."/>
            <person name="Lutzoni F."/>
            <person name="Magnuson J."/>
            <person name="Mondo S."/>
            <person name="Nolan M."/>
            <person name="Ohm R."/>
            <person name="Pangilinan J."/>
            <person name="Park H.-J."/>
            <person name="Ramirez L."/>
            <person name="Alfaro M."/>
            <person name="Sun H."/>
            <person name="Tritt A."/>
            <person name="Yoshinaga Y."/>
            <person name="Zwiers L.-H."/>
            <person name="Turgeon B."/>
            <person name="Goodwin S."/>
            <person name="Spatafora J."/>
            <person name="Crous P."/>
            <person name="Grigoriev I."/>
        </authorList>
    </citation>
    <scope>NUCLEOTIDE SEQUENCE</scope>
    <source>
        <strain evidence="2">ATCC 74209</strain>
    </source>
</reference>
<dbReference type="EMBL" id="ML994190">
    <property type="protein sequence ID" value="KAF2197874.1"/>
    <property type="molecule type" value="Genomic_DNA"/>
</dbReference>
<dbReference type="PANTHER" id="PTHR24148">
    <property type="entry name" value="ANKYRIN REPEAT DOMAIN-CONTAINING PROTEIN 39 HOMOLOG-RELATED"/>
    <property type="match status" value="1"/>
</dbReference>
<gene>
    <name evidence="2" type="ORF">GQ43DRAFT_483777</name>
</gene>
<dbReference type="Proteomes" id="UP000799536">
    <property type="component" value="Unassembled WGS sequence"/>
</dbReference>
<dbReference type="PANTHER" id="PTHR24148:SF64">
    <property type="entry name" value="HETEROKARYON INCOMPATIBILITY DOMAIN-CONTAINING PROTEIN"/>
    <property type="match status" value="1"/>
</dbReference>
<keyword evidence="3" id="KW-1185">Reference proteome</keyword>
<dbReference type="InterPro" id="IPR052895">
    <property type="entry name" value="HetReg/Transcr_Mod"/>
</dbReference>
<name>A0A9P4MM42_9PLEO</name>
<evidence type="ECO:0000313" key="2">
    <source>
        <dbReference type="EMBL" id="KAF2197874.1"/>
    </source>
</evidence>
<organism evidence="2 3">
    <name type="scientific">Delitschia confertaspora ATCC 74209</name>
    <dbReference type="NCBI Taxonomy" id="1513339"/>
    <lineage>
        <taxon>Eukaryota</taxon>
        <taxon>Fungi</taxon>
        <taxon>Dikarya</taxon>
        <taxon>Ascomycota</taxon>
        <taxon>Pezizomycotina</taxon>
        <taxon>Dothideomycetes</taxon>
        <taxon>Pleosporomycetidae</taxon>
        <taxon>Pleosporales</taxon>
        <taxon>Delitschiaceae</taxon>
        <taxon>Delitschia</taxon>
    </lineage>
</organism>
<sequence length="385" mass="44548">MSGQTAASLSSIEKSHLVSSKDYPYKPLSPNCHDIRILILLPGALQDDIRCLLKHVSLDDNPTFEALSYVWGNTKDTKPLIVDSCVVHVTVNLEAALRHLRKEIELLALWVDSLCIDQQNVEEKNVQVPMMGQIYTACSRVYIWLGVPSPSRHEPNSVETDDHSLKAPDNPFAMIYHFAENKHLYELPCFKYTWFRKRLRFSENRHFKKLWNNFSECVQSPWWSRFWCIQESLLPNVALAIFGTWRIPWDTIKLATTNRRQHLLACCSEAAMKLPARYSYMPDFVIDTAFATTDNLSNLDWILRAYMYKNCQDPRDKIYGILGLIDQRKYPELVPNYSLRVRDVFINAMRLIYAHSNDDLRFLTGYGFNSGQYQLPSGCATLLHA</sequence>